<dbReference type="EMBL" id="JACRSS010000001">
    <property type="protein sequence ID" value="MBC8538047.1"/>
    <property type="molecule type" value="Genomic_DNA"/>
</dbReference>
<proteinExistence type="predicted"/>
<gene>
    <name evidence="1" type="ORF">H8693_03765</name>
</gene>
<sequence>MEKGNKKDYQKLYRAILSLKNEEECQAFFEDLYTISELDAAAQRLKVAGMLHKKYTCGHISEVTGASTATVSRVNKCLNYGSGGYRMVLARLEDGEDNK</sequence>
<dbReference type="InterPro" id="IPR000831">
    <property type="entry name" value="Trp_repress"/>
</dbReference>
<dbReference type="RefSeq" id="WP_178620738.1">
    <property type="nucleotide sequence ID" value="NZ_JACRSS010000001.1"/>
</dbReference>
<comment type="caution">
    <text evidence="1">The sequence shown here is derived from an EMBL/GenBank/DDBJ whole genome shotgun (WGS) entry which is preliminary data.</text>
</comment>
<dbReference type="PANTHER" id="PTHR40080">
    <property type="entry name" value="LMO1763 PROTEIN"/>
    <property type="match status" value="1"/>
</dbReference>
<dbReference type="InterPro" id="IPR038116">
    <property type="entry name" value="TrpR-like_sf"/>
</dbReference>
<accession>A0A926DHS9</accession>
<name>A0A926DHS9_9FIRM</name>
<evidence type="ECO:0000313" key="2">
    <source>
        <dbReference type="Proteomes" id="UP000617951"/>
    </source>
</evidence>
<dbReference type="InterPro" id="IPR010921">
    <property type="entry name" value="Trp_repressor/repl_initiator"/>
</dbReference>
<dbReference type="Gene3D" id="1.10.1270.10">
    <property type="entry name" value="TrpR-like"/>
    <property type="match status" value="1"/>
</dbReference>
<dbReference type="Pfam" id="PF01371">
    <property type="entry name" value="Trp_repressor"/>
    <property type="match status" value="1"/>
</dbReference>
<protein>
    <submittedName>
        <fullName evidence="1">TrpR-like protein YerC/YecD</fullName>
    </submittedName>
</protein>
<dbReference type="InterPro" id="IPR013368">
    <property type="entry name" value="YecD_YerC"/>
</dbReference>
<reference evidence="1" key="1">
    <citation type="submission" date="2020-08" db="EMBL/GenBank/DDBJ databases">
        <title>Genome public.</title>
        <authorList>
            <person name="Liu C."/>
            <person name="Sun Q."/>
        </authorList>
    </citation>
    <scope>NUCLEOTIDE SEQUENCE</scope>
    <source>
        <strain evidence="1">NSJ-63</strain>
    </source>
</reference>
<dbReference type="NCBIfam" id="TIGR02531">
    <property type="entry name" value="yecD_yerC"/>
    <property type="match status" value="1"/>
</dbReference>
<dbReference type="SUPFAM" id="SSF48295">
    <property type="entry name" value="TrpR-like"/>
    <property type="match status" value="1"/>
</dbReference>
<organism evidence="1 2">
    <name type="scientific">Guopingia tenuis</name>
    <dbReference type="NCBI Taxonomy" id="2763656"/>
    <lineage>
        <taxon>Bacteria</taxon>
        <taxon>Bacillati</taxon>
        <taxon>Bacillota</taxon>
        <taxon>Clostridia</taxon>
        <taxon>Christensenellales</taxon>
        <taxon>Christensenellaceae</taxon>
        <taxon>Guopingia</taxon>
    </lineage>
</organism>
<dbReference type="PANTHER" id="PTHR40080:SF1">
    <property type="entry name" value="TRPR-LIKE PROTEIN YERC_YECD"/>
    <property type="match status" value="1"/>
</dbReference>
<keyword evidence="2" id="KW-1185">Reference proteome</keyword>
<dbReference type="GO" id="GO:0043565">
    <property type="term" value="F:sequence-specific DNA binding"/>
    <property type="evidence" value="ECO:0007669"/>
    <property type="project" value="InterPro"/>
</dbReference>
<dbReference type="GO" id="GO:0003700">
    <property type="term" value="F:DNA-binding transcription factor activity"/>
    <property type="evidence" value="ECO:0007669"/>
    <property type="project" value="InterPro"/>
</dbReference>
<dbReference type="Proteomes" id="UP000617951">
    <property type="component" value="Unassembled WGS sequence"/>
</dbReference>
<dbReference type="PIRSF" id="PIRSF012508">
    <property type="entry name" value="YerC"/>
    <property type="match status" value="1"/>
</dbReference>
<evidence type="ECO:0000313" key="1">
    <source>
        <dbReference type="EMBL" id="MBC8538047.1"/>
    </source>
</evidence>
<dbReference type="AlphaFoldDB" id="A0A926DHS9"/>